<gene>
    <name evidence="1" type="ORF">ACFQL7_07400</name>
</gene>
<dbReference type="InterPro" id="IPR011047">
    <property type="entry name" value="Quinoprotein_ADH-like_sf"/>
</dbReference>
<reference evidence="1 2" key="1">
    <citation type="journal article" date="2019" name="Int. J. Syst. Evol. Microbiol.">
        <title>The Global Catalogue of Microorganisms (GCM) 10K type strain sequencing project: providing services to taxonomists for standard genome sequencing and annotation.</title>
        <authorList>
            <consortium name="The Broad Institute Genomics Platform"/>
            <consortium name="The Broad Institute Genome Sequencing Center for Infectious Disease"/>
            <person name="Wu L."/>
            <person name="Ma J."/>
        </authorList>
    </citation>
    <scope>NUCLEOTIDE SEQUENCE [LARGE SCALE GENOMIC DNA]</scope>
    <source>
        <strain evidence="1 2">RDMS1</strain>
    </source>
</reference>
<evidence type="ECO:0000313" key="2">
    <source>
        <dbReference type="Proteomes" id="UP001596417"/>
    </source>
</evidence>
<dbReference type="AlphaFoldDB" id="A0ABD5YK55"/>
<comment type="caution">
    <text evidence="1">The sequence shown here is derived from an EMBL/GenBank/DDBJ whole genome shotgun (WGS) entry which is preliminary data.</text>
</comment>
<evidence type="ECO:0000313" key="1">
    <source>
        <dbReference type="EMBL" id="MFC7189699.1"/>
    </source>
</evidence>
<keyword evidence="2" id="KW-1185">Reference proteome</keyword>
<dbReference type="RefSeq" id="WP_390205147.1">
    <property type="nucleotide sequence ID" value="NZ_JBHSZC010000001.1"/>
</dbReference>
<protein>
    <submittedName>
        <fullName evidence="1">PQQ-binding-like beta-propeller repeat protein</fullName>
    </submittedName>
</protein>
<proteinExistence type="predicted"/>
<organism evidence="1 2">
    <name type="scientific">Halocatena marina</name>
    <dbReference type="NCBI Taxonomy" id="2934937"/>
    <lineage>
        <taxon>Archaea</taxon>
        <taxon>Methanobacteriati</taxon>
        <taxon>Methanobacteriota</taxon>
        <taxon>Stenosarchaea group</taxon>
        <taxon>Halobacteria</taxon>
        <taxon>Halobacteriales</taxon>
        <taxon>Natronomonadaceae</taxon>
        <taxon>Halocatena</taxon>
    </lineage>
</organism>
<dbReference type="Proteomes" id="UP001596417">
    <property type="component" value="Unassembled WGS sequence"/>
</dbReference>
<dbReference type="Gene3D" id="2.40.10.480">
    <property type="match status" value="1"/>
</dbReference>
<name>A0ABD5YK55_9EURY</name>
<dbReference type="EMBL" id="JBHTAX010000001">
    <property type="protein sequence ID" value="MFC7189699.1"/>
    <property type="molecule type" value="Genomic_DNA"/>
</dbReference>
<sequence>MSTSALIANAIGSDGQFVAFFREGTEKWADEPEAGLKPTVIANETVYLGPHANTDVPLIALAAVTGETLWQKDVHRSPEIAAAGNTLFVGTDERVSAFREE</sequence>
<accession>A0ABD5YK55</accession>
<dbReference type="SUPFAM" id="SSF50998">
    <property type="entry name" value="Quinoprotein alcohol dehydrogenase-like"/>
    <property type="match status" value="1"/>
</dbReference>